<feature type="transmembrane region" description="Helical" evidence="10">
    <location>
        <begin position="480"/>
        <end position="503"/>
    </location>
</feature>
<evidence type="ECO:0000256" key="6">
    <source>
        <dbReference type="ARBA" id="ARBA00023170"/>
    </source>
</evidence>
<evidence type="ECO:0000256" key="11">
    <source>
        <dbReference type="SAM" id="SignalP"/>
    </source>
</evidence>
<dbReference type="InterPro" id="IPR042100">
    <property type="entry name" value="Bug_dom1"/>
</dbReference>
<dbReference type="PRINTS" id="PR01176">
    <property type="entry name" value="GABABRECEPTR"/>
</dbReference>
<dbReference type="InterPro" id="IPR017978">
    <property type="entry name" value="GPCR_3_C"/>
</dbReference>
<keyword evidence="5 10" id="KW-0472">Membrane</keyword>
<keyword evidence="11" id="KW-0732">Signal</keyword>
<dbReference type="Gene3D" id="3.40.190.150">
    <property type="entry name" value="Bordetella uptake gene, domain 1"/>
    <property type="match status" value="1"/>
</dbReference>
<reference evidence="13 14" key="1">
    <citation type="submission" date="2009-08" db="EMBL/GenBank/DDBJ databases">
        <title>The Genome Sequence of Spizellomyces punctatus strain DAOM BR117.</title>
        <authorList>
            <consortium name="The Broad Institute Genome Sequencing Platform"/>
            <person name="Russ C."/>
            <person name="Cuomo C."/>
            <person name="Shea T."/>
            <person name="Young S.K."/>
            <person name="Zeng Q."/>
            <person name="Koehrsen M."/>
            <person name="Haas B."/>
            <person name="Borodovsky M."/>
            <person name="Guigo R."/>
            <person name="Alvarado L."/>
            <person name="Berlin A."/>
            <person name="Bochicchio J."/>
            <person name="Borenstein D."/>
            <person name="Chapman S."/>
            <person name="Chen Z."/>
            <person name="Engels R."/>
            <person name="Freedman E."/>
            <person name="Gellesch M."/>
            <person name="Goldberg J."/>
            <person name="Griggs A."/>
            <person name="Gujja S."/>
            <person name="Heiman D."/>
            <person name="Hepburn T."/>
            <person name="Howarth C."/>
            <person name="Jen D."/>
            <person name="Larson L."/>
            <person name="Lewis B."/>
            <person name="Mehta T."/>
            <person name="Park D."/>
            <person name="Pearson M."/>
            <person name="Roberts A."/>
            <person name="Saif S."/>
            <person name="Shenoy N."/>
            <person name="Sisk P."/>
            <person name="Stolte C."/>
            <person name="Sykes S."/>
            <person name="Thomson T."/>
            <person name="Walk T."/>
            <person name="White J."/>
            <person name="Yandava C."/>
            <person name="Burger G."/>
            <person name="Gray M.W."/>
            <person name="Holland P.W.H."/>
            <person name="King N."/>
            <person name="Lang F.B.F."/>
            <person name="Roger A.J."/>
            <person name="Ruiz-Trillo I."/>
            <person name="Lander E."/>
            <person name="Nusbaum C."/>
        </authorList>
    </citation>
    <scope>NUCLEOTIDE SEQUENCE [LARGE SCALE GENOMIC DNA]</scope>
    <source>
        <strain evidence="13 14">DAOM BR117</strain>
    </source>
</reference>
<dbReference type="PANTHER" id="PTHR10519">
    <property type="entry name" value="GABA-B RECEPTOR"/>
    <property type="match status" value="1"/>
</dbReference>
<feature type="transmembrane region" description="Helical" evidence="10">
    <location>
        <begin position="430"/>
        <end position="450"/>
    </location>
</feature>
<feature type="domain" description="G-protein coupled receptors family 3 profile" evidence="12">
    <location>
        <begin position="386"/>
        <end position="586"/>
    </location>
</feature>
<feature type="signal peptide" evidence="11">
    <location>
        <begin position="1"/>
        <end position="20"/>
    </location>
</feature>
<feature type="transmembrane region" description="Helical" evidence="10">
    <location>
        <begin position="388"/>
        <end position="409"/>
    </location>
</feature>
<dbReference type="GO" id="GO:0004965">
    <property type="term" value="F:G protein-coupled GABA receptor activity"/>
    <property type="evidence" value="ECO:0007669"/>
    <property type="project" value="InterPro"/>
</dbReference>
<feature type="transmembrane region" description="Helical" evidence="10">
    <location>
        <begin position="515"/>
        <end position="537"/>
    </location>
</feature>
<evidence type="ECO:0000313" key="13">
    <source>
        <dbReference type="EMBL" id="KND04298.1"/>
    </source>
</evidence>
<evidence type="ECO:0000256" key="9">
    <source>
        <dbReference type="SAM" id="MobiDB-lite"/>
    </source>
</evidence>
<sequence length="721" mass="78644">MRLNCLILVLLATASQLVSSWPNGNFTYRVPFAPGGGSAGIAETQSRYIPQAKLLYKSINSGATAWADMKNDPKDGSIITLINLPHIYIQPYVPELRANYTPDDIAIAYIHTYTPLVLLVPKHNSTILTWSDFVAACKTRHITVSGAGTGTVFETGSGRLRQLARIKFDYLSAGTGATTAITEMLKGKYDAAWTTTPVVKDRTDVRVLAIASEYEFPTIDAPTFRTLGINYIDGIYRGVGLPAGTPESVMKEVSNYFNALNRNKTFIAEVQADNGALMFMPYDSPSLNYFTATYRKSIYNVLFPTDPISRGSIYAFFAFGGLGILLCLASAIFSFIFRNTPVIKGSSYFFNNIIIFGIVLAYASVIVTSLQMPLKGVTERTLSAGCKALPWLLGLGFDITFSAIIVKSYRLYRLFLFTASKIVQFDASNLAILKWVFGICGINAIVYLVWTVQDPLSAELLSMDGDDTFYYSCTSENASAYLGVVLLLKYIMLCCCIFFSVKLRDLNAMLNETKAIAAATFSTTFVLTVCLAVYALVSSFEGRYIILVGGTTVGATTCLGALFLPKVMVALFNPDANTFDYIRRVVKGSDLSRGASSGGEGAARSGSIDARSTGRGSMDLFTSNPVLLHPPQSTISNSSMTPIYVQEGRAFNREHRDRINALARVICNTASEGRVSEFQNHVGKLAQFASRIRVMATAKSRAFSIPSIKSGEQIAEDVDEP</sequence>
<feature type="transmembrane region" description="Helical" evidence="10">
    <location>
        <begin position="543"/>
        <end position="564"/>
    </location>
</feature>
<keyword evidence="4" id="KW-0297">G-protein coupled receptor</keyword>
<dbReference type="PRINTS" id="PR00248">
    <property type="entry name" value="GPCRMGR"/>
</dbReference>
<keyword evidence="3 10" id="KW-1133">Transmembrane helix</keyword>
<evidence type="ECO:0000259" key="12">
    <source>
        <dbReference type="PROSITE" id="PS50259"/>
    </source>
</evidence>
<accession>A0A0L0HT55</accession>
<dbReference type="Pfam" id="PF00003">
    <property type="entry name" value="7tm_3"/>
    <property type="match status" value="1"/>
</dbReference>
<keyword evidence="8" id="KW-0807">Transducer</keyword>
<dbReference type="GO" id="GO:0038039">
    <property type="term" value="C:G protein-coupled receptor heterodimeric complex"/>
    <property type="evidence" value="ECO:0007669"/>
    <property type="project" value="TreeGrafter"/>
</dbReference>
<dbReference type="RefSeq" id="XP_016612337.1">
    <property type="nucleotide sequence ID" value="XM_016748367.1"/>
</dbReference>
<feature type="region of interest" description="Disordered" evidence="9">
    <location>
        <begin position="591"/>
        <end position="614"/>
    </location>
</feature>
<dbReference type="STRING" id="645134.A0A0L0HT55"/>
<dbReference type="GO" id="GO:0007214">
    <property type="term" value="P:gamma-aminobutyric acid signaling pathway"/>
    <property type="evidence" value="ECO:0007669"/>
    <property type="project" value="TreeGrafter"/>
</dbReference>
<dbReference type="EMBL" id="KQ257450">
    <property type="protein sequence ID" value="KND04298.1"/>
    <property type="molecule type" value="Genomic_DNA"/>
</dbReference>
<keyword evidence="6" id="KW-0675">Receptor</keyword>
<feature type="chain" id="PRO_5005540272" description="G-protein coupled receptors family 3 profile domain-containing protein" evidence="11">
    <location>
        <begin position="21"/>
        <end position="721"/>
    </location>
</feature>
<dbReference type="eggNOG" id="KOG1055">
    <property type="taxonomic scope" value="Eukaryota"/>
</dbReference>
<dbReference type="AlphaFoldDB" id="A0A0L0HT55"/>
<evidence type="ECO:0000256" key="10">
    <source>
        <dbReference type="SAM" id="Phobius"/>
    </source>
</evidence>
<evidence type="ECO:0000256" key="1">
    <source>
        <dbReference type="ARBA" id="ARBA00004141"/>
    </source>
</evidence>
<gene>
    <name evidence="13" type="ORF">SPPG_00031</name>
</gene>
<comment type="subcellular location">
    <subcellularLocation>
        <location evidence="1">Membrane</location>
        <topology evidence="1">Multi-pass membrane protein</topology>
    </subcellularLocation>
</comment>
<dbReference type="InParanoid" id="A0A0L0HT55"/>
<evidence type="ECO:0000256" key="8">
    <source>
        <dbReference type="ARBA" id="ARBA00023224"/>
    </source>
</evidence>
<proteinExistence type="predicted"/>
<dbReference type="Proteomes" id="UP000053201">
    <property type="component" value="Unassembled WGS sequence"/>
</dbReference>
<evidence type="ECO:0000256" key="2">
    <source>
        <dbReference type="ARBA" id="ARBA00022692"/>
    </source>
</evidence>
<feature type="transmembrane region" description="Helical" evidence="10">
    <location>
        <begin position="349"/>
        <end position="368"/>
    </location>
</feature>
<keyword evidence="7" id="KW-0325">Glycoprotein</keyword>
<dbReference type="Gene3D" id="3.40.190.10">
    <property type="entry name" value="Periplasmic binding protein-like II"/>
    <property type="match status" value="1"/>
</dbReference>
<dbReference type="PANTHER" id="PTHR10519:SF20">
    <property type="entry name" value="G-PROTEIN COUPLED RECEPTOR 156-RELATED"/>
    <property type="match status" value="1"/>
</dbReference>
<dbReference type="GeneID" id="27683785"/>
<dbReference type="PROSITE" id="PS50259">
    <property type="entry name" value="G_PROTEIN_RECEP_F3_4"/>
    <property type="match status" value="1"/>
</dbReference>
<dbReference type="InterPro" id="IPR000337">
    <property type="entry name" value="GPCR_3"/>
</dbReference>
<organism evidence="13 14">
    <name type="scientific">Spizellomyces punctatus (strain DAOM BR117)</name>
    <dbReference type="NCBI Taxonomy" id="645134"/>
    <lineage>
        <taxon>Eukaryota</taxon>
        <taxon>Fungi</taxon>
        <taxon>Fungi incertae sedis</taxon>
        <taxon>Chytridiomycota</taxon>
        <taxon>Chytridiomycota incertae sedis</taxon>
        <taxon>Chytridiomycetes</taxon>
        <taxon>Spizellomycetales</taxon>
        <taxon>Spizellomycetaceae</taxon>
        <taxon>Spizellomyces</taxon>
    </lineage>
</organism>
<dbReference type="InterPro" id="IPR002455">
    <property type="entry name" value="GPCR3_GABA-B"/>
</dbReference>
<evidence type="ECO:0000256" key="4">
    <source>
        <dbReference type="ARBA" id="ARBA00023040"/>
    </source>
</evidence>
<keyword evidence="2 10" id="KW-0812">Transmembrane</keyword>
<evidence type="ECO:0000313" key="14">
    <source>
        <dbReference type="Proteomes" id="UP000053201"/>
    </source>
</evidence>
<dbReference type="VEuPathDB" id="FungiDB:SPPG_00031"/>
<evidence type="ECO:0000256" key="5">
    <source>
        <dbReference type="ARBA" id="ARBA00023136"/>
    </source>
</evidence>
<evidence type="ECO:0000256" key="3">
    <source>
        <dbReference type="ARBA" id="ARBA00022989"/>
    </source>
</evidence>
<protein>
    <recommendedName>
        <fullName evidence="12">G-protein coupled receptors family 3 profile domain-containing protein</fullName>
    </recommendedName>
</protein>
<dbReference type="CDD" id="cd15047">
    <property type="entry name" value="7tmC_GABA-B-like"/>
    <property type="match status" value="1"/>
</dbReference>
<name>A0A0L0HT55_SPIPD</name>
<evidence type="ECO:0000256" key="7">
    <source>
        <dbReference type="ARBA" id="ARBA00023180"/>
    </source>
</evidence>
<feature type="transmembrane region" description="Helical" evidence="10">
    <location>
        <begin position="313"/>
        <end position="337"/>
    </location>
</feature>
<dbReference type="OrthoDB" id="2159603at2759"/>
<keyword evidence="14" id="KW-1185">Reference proteome</keyword>